<dbReference type="GO" id="GO:0000976">
    <property type="term" value="F:transcription cis-regulatory region binding"/>
    <property type="evidence" value="ECO:0007669"/>
    <property type="project" value="TreeGrafter"/>
</dbReference>
<dbReference type="RefSeq" id="WP_072357102.1">
    <property type="nucleotide sequence ID" value="NZ_CBHWAX010000108.1"/>
</dbReference>
<evidence type="ECO:0000313" key="8">
    <source>
        <dbReference type="Proteomes" id="UP001326715"/>
    </source>
</evidence>
<feature type="domain" description="HTH lacI-type" evidence="4">
    <location>
        <begin position="6"/>
        <end position="60"/>
    </location>
</feature>
<dbReference type="Proteomes" id="UP001326715">
    <property type="component" value="Chromosome"/>
</dbReference>
<dbReference type="SMART" id="SM00354">
    <property type="entry name" value="HTH_LACI"/>
    <property type="match status" value="1"/>
</dbReference>
<dbReference type="OrthoDB" id="667031at2"/>
<dbReference type="InterPro" id="IPR010982">
    <property type="entry name" value="Lambda_DNA-bd_dom_sf"/>
</dbReference>
<organism evidence="5 7">
    <name type="scientific">Chitinophaga sancti</name>
    <dbReference type="NCBI Taxonomy" id="1004"/>
    <lineage>
        <taxon>Bacteria</taxon>
        <taxon>Pseudomonadati</taxon>
        <taxon>Bacteroidota</taxon>
        <taxon>Chitinophagia</taxon>
        <taxon>Chitinophagales</taxon>
        <taxon>Chitinophagaceae</taxon>
        <taxon>Chitinophaga</taxon>
    </lineage>
</organism>
<dbReference type="PROSITE" id="PS50932">
    <property type="entry name" value="HTH_LACI_2"/>
    <property type="match status" value="1"/>
</dbReference>
<dbReference type="AlphaFoldDB" id="A0A1K1MH44"/>
<dbReference type="CDD" id="cd06267">
    <property type="entry name" value="PBP1_LacI_sugar_binding-like"/>
    <property type="match status" value="1"/>
</dbReference>
<dbReference type="GO" id="GO:0003700">
    <property type="term" value="F:DNA-binding transcription factor activity"/>
    <property type="evidence" value="ECO:0007669"/>
    <property type="project" value="TreeGrafter"/>
</dbReference>
<dbReference type="Proteomes" id="UP000183788">
    <property type="component" value="Unassembled WGS sequence"/>
</dbReference>
<gene>
    <name evidence="5" type="ORF">SAMN05661012_00569</name>
    <name evidence="6" type="ORF">SR876_09285</name>
</gene>
<evidence type="ECO:0000256" key="2">
    <source>
        <dbReference type="ARBA" id="ARBA00023125"/>
    </source>
</evidence>
<dbReference type="Pfam" id="PF00532">
    <property type="entry name" value="Peripla_BP_1"/>
    <property type="match status" value="1"/>
</dbReference>
<dbReference type="EMBL" id="FPIZ01000002">
    <property type="protein sequence ID" value="SFW22411.1"/>
    <property type="molecule type" value="Genomic_DNA"/>
</dbReference>
<keyword evidence="2 6" id="KW-0238">DNA-binding</keyword>
<keyword evidence="1" id="KW-0805">Transcription regulation</keyword>
<reference evidence="5 7" key="1">
    <citation type="submission" date="2016-11" db="EMBL/GenBank/DDBJ databases">
        <authorList>
            <person name="Jaros S."/>
            <person name="Januszkiewicz K."/>
            <person name="Wedrychowicz H."/>
        </authorList>
    </citation>
    <scope>NUCLEOTIDE SEQUENCE [LARGE SCALE GENOMIC DNA]</scope>
    <source>
        <strain evidence="5 7">DSM 784</strain>
    </source>
</reference>
<reference evidence="6 8" key="2">
    <citation type="submission" date="2023-11" db="EMBL/GenBank/DDBJ databases">
        <title>MicrobeMod: A computational toolkit for identifying prokaryotic methylation and restriction-modification with nanopore sequencing.</title>
        <authorList>
            <person name="Crits-Christoph A."/>
            <person name="Kang S.C."/>
            <person name="Lee H."/>
            <person name="Ostrov N."/>
        </authorList>
    </citation>
    <scope>NUCLEOTIDE SEQUENCE [LARGE SCALE GENOMIC DNA]</scope>
    <source>
        <strain evidence="6 8">ATCC 23090</strain>
    </source>
</reference>
<sequence length="340" mass="37799">MKFEAATIKDIANALGLSTSTVSRALRDSHEISIATKQLVLEYATRINYHPNPIALSLKEKRSRSIGVIVAEIANSFFSQAINGIESVAKDKGYNVIISQTHESFEKEVMTLQYLASRSIDGLLISVSSGTQNLEHLKALHDRGFPIVFFDRIVEDLQTHKVMVDNFRGAYDATLHLVNKGYKHIAVLAGPENLSITRERVAGYMEALAQSRMKPSKAMIKYSQFAGLYIDEVEQSLNQLLKLRPRPDAIFTASDKLTTNCMRVLKAKGIKIPEEMALVGFSNSDLIELLHPPLTVVRQPAFEMGQIATGMLLQLVESKKPVKEFERKILATNLIVQASS</sequence>
<evidence type="ECO:0000313" key="6">
    <source>
        <dbReference type="EMBL" id="WQG91696.1"/>
    </source>
</evidence>
<dbReference type="Gene3D" id="1.10.260.40">
    <property type="entry name" value="lambda repressor-like DNA-binding domains"/>
    <property type="match status" value="1"/>
</dbReference>
<proteinExistence type="predicted"/>
<evidence type="ECO:0000256" key="3">
    <source>
        <dbReference type="ARBA" id="ARBA00023163"/>
    </source>
</evidence>
<evidence type="ECO:0000259" key="4">
    <source>
        <dbReference type="PROSITE" id="PS50932"/>
    </source>
</evidence>
<dbReference type="EMBL" id="CP140154">
    <property type="protein sequence ID" value="WQG91696.1"/>
    <property type="molecule type" value="Genomic_DNA"/>
</dbReference>
<dbReference type="PANTHER" id="PTHR30146">
    <property type="entry name" value="LACI-RELATED TRANSCRIPTIONAL REPRESSOR"/>
    <property type="match status" value="1"/>
</dbReference>
<dbReference type="Pfam" id="PF00356">
    <property type="entry name" value="LacI"/>
    <property type="match status" value="1"/>
</dbReference>
<evidence type="ECO:0000256" key="1">
    <source>
        <dbReference type="ARBA" id="ARBA00023015"/>
    </source>
</evidence>
<dbReference type="InterPro" id="IPR000843">
    <property type="entry name" value="HTH_LacI"/>
</dbReference>
<keyword evidence="3" id="KW-0804">Transcription</keyword>
<protein>
    <submittedName>
        <fullName evidence="6">LacI family DNA-binding transcriptional regulator</fullName>
    </submittedName>
    <submittedName>
        <fullName evidence="5">Transcriptional regulator, LacI family</fullName>
    </submittedName>
</protein>
<keyword evidence="8" id="KW-1185">Reference proteome</keyword>
<dbReference type="InterPro" id="IPR001761">
    <property type="entry name" value="Peripla_BP/Lac1_sug-bd_dom"/>
</dbReference>
<name>A0A1K1MH44_9BACT</name>
<dbReference type="Gene3D" id="3.40.50.2300">
    <property type="match status" value="2"/>
</dbReference>
<dbReference type="SUPFAM" id="SSF53822">
    <property type="entry name" value="Periplasmic binding protein-like I"/>
    <property type="match status" value="1"/>
</dbReference>
<evidence type="ECO:0000313" key="7">
    <source>
        <dbReference type="Proteomes" id="UP000183788"/>
    </source>
</evidence>
<dbReference type="InterPro" id="IPR028082">
    <property type="entry name" value="Peripla_BP_I"/>
</dbReference>
<accession>A0A1K1MH44</accession>
<dbReference type="STRING" id="1004.SAMN05661012_00569"/>
<dbReference type="SUPFAM" id="SSF47413">
    <property type="entry name" value="lambda repressor-like DNA-binding domains"/>
    <property type="match status" value="1"/>
</dbReference>
<dbReference type="CDD" id="cd01392">
    <property type="entry name" value="HTH_LacI"/>
    <property type="match status" value="1"/>
</dbReference>
<dbReference type="PANTHER" id="PTHR30146:SF109">
    <property type="entry name" value="HTH-TYPE TRANSCRIPTIONAL REGULATOR GALS"/>
    <property type="match status" value="1"/>
</dbReference>
<evidence type="ECO:0000313" key="5">
    <source>
        <dbReference type="EMBL" id="SFW22411.1"/>
    </source>
</evidence>